<dbReference type="EMBL" id="JQZW01000002">
    <property type="protein sequence ID" value="KGN99173.1"/>
    <property type="molecule type" value="Genomic_DNA"/>
</dbReference>
<evidence type="ECO:0000313" key="2">
    <source>
        <dbReference type="EMBL" id="KGN99173.1"/>
    </source>
</evidence>
<dbReference type="STRING" id="266762.HQ36_01600"/>
<evidence type="ECO:0000256" key="1">
    <source>
        <dbReference type="SAM" id="SignalP"/>
    </source>
</evidence>
<feature type="chain" id="PRO_5001987059" description="DUF3575 domain-containing protein" evidence="1">
    <location>
        <begin position="26"/>
        <end position="427"/>
    </location>
</feature>
<proteinExistence type="predicted"/>
<reference evidence="2 3" key="1">
    <citation type="submission" date="2014-08" db="EMBL/GenBank/DDBJ databases">
        <title>Porphyromonas gingivicanis strain:COT-022_OH1391 Genome sequencing.</title>
        <authorList>
            <person name="Wallis C."/>
            <person name="Deusch O."/>
            <person name="O'Flynn C."/>
            <person name="Davis I."/>
            <person name="Jospin G."/>
            <person name="Darling A.E."/>
            <person name="Coil D.A."/>
            <person name="Alexiev A."/>
            <person name="Horsfall A."/>
            <person name="Kirkwood N."/>
            <person name="Harris S."/>
            <person name="Eisen J.A."/>
        </authorList>
    </citation>
    <scope>NUCLEOTIDE SEQUENCE [LARGE SCALE GENOMIC DNA]</scope>
    <source>
        <strain evidence="3">COT-022 OH1391</strain>
    </source>
</reference>
<keyword evidence="1" id="KW-0732">Signal</keyword>
<protein>
    <recommendedName>
        <fullName evidence="4">DUF3575 domain-containing protein</fullName>
    </recommendedName>
</protein>
<organism evidence="2 3">
    <name type="scientific">Porphyromonas gingivicanis</name>
    <dbReference type="NCBI Taxonomy" id="266762"/>
    <lineage>
        <taxon>Bacteria</taxon>
        <taxon>Pseudomonadati</taxon>
        <taxon>Bacteroidota</taxon>
        <taxon>Bacteroidia</taxon>
        <taxon>Bacteroidales</taxon>
        <taxon>Porphyromonadaceae</taxon>
        <taxon>Porphyromonas</taxon>
    </lineage>
</organism>
<sequence>MKRTLLLLSLIVHVLWAGASLQVEAPPLQGDSVIAQAYEWYPRYVTFLPSDKLDSVLAYAHTDLVPVIYEVNKAVLREDEQLSEIVDLINKLRKDERVKMSYIWIGGSASPEGPIEGNKRLGAWRARVFADYIKRKTNLTDADIRKENLWEDWLTLSRLLREQEFPNKERVLEIISNENDWAVRKRKIKAIDQGKTWRLLLQDIFPVLRNSRMVIVCSAEDIKLPTPVSPTPTHLPPDTVTITPTPVVEMPLEAPVENRFWAIKTNGLFLGALLANAGFEVELWPQWSLDVPVWYSPYDYTPTRKIRLLASQPELRYWLKKAGRGNFFGIHTHIVGFNVAINDNGRYQDPNHALWGMGLSYGYATHLDKAGRWSLEFNIGAGFAEYDYDVYRNWNNGPKFHSGNDFYWGITRAGISIAYKFYKPRKK</sequence>
<keyword evidence="3" id="KW-1185">Reference proteome</keyword>
<dbReference type="AlphaFoldDB" id="A0A0A2G7A6"/>
<dbReference type="Pfam" id="PF12099">
    <property type="entry name" value="DUF3575"/>
    <property type="match status" value="1"/>
</dbReference>
<gene>
    <name evidence="2" type="ORF">HQ36_01600</name>
</gene>
<dbReference type="RefSeq" id="WP_036882837.1">
    <property type="nucleotide sequence ID" value="NZ_JQZW01000002.1"/>
</dbReference>
<name>A0A0A2G7A6_9PORP</name>
<feature type="signal peptide" evidence="1">
    <location>
        <begin position="1"/>
        <end position="25"/>
    </location>
</feature>
<dbReference type="InterPro" id="IPR021958">
    <property type="entry name" value="DUF3575"/>
</dbReference>
<dbReference type="OrthoDB" id="1060107at2"/>
<comment type="caution">
    <text evidence="2">The sequence shown here is derived from an EMBL/GenBank/DDBJ whole genome shotgun (WGS) entry which is preliminary data.</text>
</comment>
<accession>A0A0A2G7A6</accession>
<evidence type="ECO:0008006" key="4">
    <source>
        <dbReference type="Google" id="ProtNLM"/>
    </source>
</evidence>
<dbReference type="Proteomes" id="UP000030134">
    <property type="component" value="Unassembled WGS sequence"/>
</dbReference>
<dbReference type="eggNOG" id="COG2885">
    <property type="taxonomic scope" value="Bacteria"/>
</dbReference>
<evidence type="ECO:0000313" key="3">
    <source>
        <dbReference type="Proteomes" id="UP000030134"/>
    </source>
</evidence>